<dbReference type="SMART" id="SM00957">
    <property type="entry name" value="SecA_DEAD"/>
    <property type="match status" value="1"/>
</dbReference>
<name>A0A174ZF25_9FIRM</name>
<evidence type="ECO:0000256" key="11">
    <source>
        <dbReference type="HAMAP-Rule" id="MF_01382"/>
    </source>
</evidence>
<dbReference type="SMART" id="SM00958">
    <property type="entry name" value="SecA_PP_bind"/>
    <property type="match status" value="1"/>
</dbReference>
<dbReference type="GO" id="GO:0017038">
    <property type="term" value="P:protein import"/>
    <property type="evidence" value="ECO:0007669"/>
    <property type="project" value="InterPro"/>
</dbReference>
<evidence type="ECO:0000256" key="3">
    <source>
        <dbReference type="ARBA" id="ARBA00022448"/>
    </source>
</evidence>
<dbReference type="Gene3D" id="3.40.50.300">
    <property type="entry name" value="P-loop containing nucleotide triphosphate hydrolases"/>
    <property type="match status" value="2"/>
</dbReference>
<dbReference type="EMBL" id="CZBY01000008">
    <property type="protein sequence ID" value="CUQ85993.1"/>
    <property type="molecule type" value="Genomic_DNA"/>
</dbReference>
<dbReference type="InterPro" id="IPR036266">
    <property type="entry name" value="SecA_Wing/Scaffold_sf"/>
</dbReference>
<feature type="binding site" evidence="11">
    <location>
        <begin position="70"/>
        <end position="74"/>
    </location>
    <ligand>
        <name>ATP</name>
        <dbReference type="ChEBI" id="CHEBI:30616"/>
    </ligand>
</feature>
<comment type="similarity">
    <text evidence="2 11">Belongs to the SecA family.</text>
</comment>
<dbReference type="InterPro" id="IPR011130">
    <property type="entry name" value="SecA_preprotein_X-link_dom"/>
</dbReference>
<dbReference type="PRINTS" id="PR00906">
    <property type="entry name" value="SECA"/>
</dbReference>
<evidence type="ECO:0000256" key="1">
    <source>
        <dbReference type="ARBA" id="ARBA00004170"/>
    </source>
</evidence>
<evidence type="ECO:0000256" key="10">
    <source>
        <dbReference type="ARBA" id="ARBA00023136"/>
    </source>
</evidence>
<dbReference type="OrthoDB" id="9805579at2"/>
<evidence type="ECO:0000256" key="8">
    <source>
        <dbReference type="ARBA" id="ARBA00022967"/>
    </source>
</evidence>
<keyword evidence="10 11" id="KW-0472">Membrane</keyword>
<dbReference type="PROSITE" id="PS51192">
    <property type="entry name" value="HELICASE_ATP_BIND_1"/>
    <property type="match status" value="1"/>
</dbReference>
<evidence type="ECO:0000256" key="9">
    <source>
        <dbReference type="ARBA" id="ARBA00023010"/>
    </source>
</evidence>
<dbReference type="STRING" id="39492.ERS852540_01208"/>
<feature type="domain" description="SecA family profile" evidence="14">
    <location>
        <begin position="1"/>
        <end position="545"/>
    </location>
</feature>
<dbReference type="AlphaFoldDB" id="A0A174ZF25"/>
<accession>A0A174ZF25</accession>
<dbReference type="GO" id="GO:0065002">
    <property type="term" value="P:intracellular protein transmembrane transport"/>
    <property type="evidence" value="ECO:0007669"/>
    <property type="project" value="UniProtKB-UniRule"/>
</dbReference>
<dbReference type="SUPFAM" id="SSF81886">
    <property type="entry name" value="Helical scaffold and wing domains of SecA"/>
    <property type="match status" value="1"/>
</dbReference>
<dbReference type="Proteomes" id="UP000095662">
    <property type="component" value="Unassembled WGS sequence"/>
</dbReference>
<keyword evidence="11" id="KW-0963">Cytoplasm</keyword>
<evidence type="ECO:0000256" key="12">
    <source>
        <dbReference type="SAM" id="MobiDB-lite"/>
    </source>
</evidence>
<dbReference type="InterPro" id="IPR014001">
    <property type="entry name" value="Helicase_ATP-bd"/>
</dbReference>
<feature type="compositionally biased region" description="Acidic residues" evidence="12">
    <location>
        <begin position="732"/>
        <end position="758"/>
    </location>
</feature>
<proteinExistence type="inferred from homology"/>
<dbReference type="GO" id="GO:0008564">
    <property type="term" value="F:protein-exporting ATPase activity"/>
    <property type="evidence" value="ECO:0007669"/>
    <property type="project" value="UniProtKB-EC"/>
</dbReference>
<dbReference type="CDD" id="cd18803">
    <property type="entry name" value="SF2_C_secA"/>
    <property type="match status" value="1"/>
</dbReference>
<keyword evidence="6 11" id="KW-0067">ATP-binding</keyword>
<gene>
    <name evidence="15" type="primary">secA_2</name>
    <name evidence="11" type="synonym">secA</name>
    <name evidence="15" type="ORF">ERS852540_01208</name>
</gene>
<dbReference type="PROSITE" id="PS51196">
    <property type="entry name" value="SECA_MOTOR_DEAD"/>
    <property type="match status" value="1"/>
</dbReference>
<dbReference type="Gene3D" id="3.90.1440.10">
    <property type="entry name" value="SecA, preprotein cross-linking domain"/>
    <property type="match status" value="1"/>
</dbReference>
<comment type="subunit">
    <text evidence="11">Monomer and homodimer. Part of the essential Sec protein translocation apparatus which comprises SecA, SecYEG and auxiliary proteins SecDF. Other proteins may also be involved.</text>
</comment>
<evidence type="ECO:0000256" key="2">
    <source>
        <dbReference type="ARBA" id="ARBA00007650"/>
    </source>
</evidence>
<dbReference type="GO" id="GO:0005886">
    <property type="term" value="C:plasma membrane"/>
    <property type="evidence" value="ECO:0007669"/>
    <property type="project" value="UniProtKB-SubCell"/>
</dbReference>
<organism evidence="15 16">
    <name type="scientific">[Eubacterium] siraeum</name>
    <dbReference type="NCBI Taxonomy" id="39492"/>
    <lineage>
        <taxon>Bacteria</taxon>
        <taxon>Bacillati</taxon>
        <taxon>Bacillota</taxon>
        <taxon>Clostridia</taxon>
        <taxon>Eubacteriales</taxon>
        <taxon>Oscillospiraceae</taxon>
        <taxon>Oscillospiraceae incertae sedis</taxon>
    </lineage>
</organism>
<dbReference type="GO" id="GO:0006605">
    <property type="term" value="P:protein targeting"/>
    <property type="evidence" value="ECO:0007669"/>
    <property type="project" value="UniProtKB-UniRule"/>
</dbReference>
<evidence type="ECO:0000259" key="13">
    <source>
        <dbReference type="PROSITE" id="PS51192"/>
    </source>
</evidence>
<dbReference type="SUPFAM" id="SSF52540">
    <property type="entry name" value="P-loop containing nucleoside triphosphate hydrolases"/>
    <property type="match status" value="2"/>
</dbReference>
<keyword evidence="5 11" id="KW-0547">Nucleotide-binding</keyword>
<dbReference type="InterPro" id="IPR044722">
    <property type="entry name" value="SecA_SF2_C"/>
</dbReference>
<comment type="catalytic activity">
    <reaction evidence="11">
        <text>ATP + H2O + cellular proteinSide 1 = ADP + phosphate + cellular proteinSide 2.</text>
        <dbReference type="EC" id="7.4.2.8"/>
    </reaction>
</comment>
<dbReference type="Pfam" id="PF07516">
    <property type="entry name" value="SecA_SW"/>
    <property type="match status" value="1"/>
</dbReference>
<dbReference type="GO" id="GO:0043952">
    <property type="term" value="P:protein transport by the Sec complex"/>
    <property type="evidence" value="ECO:0007669"/>
    <property type="project" value="TreeGrafter"/>
</dbReference>
<evidence type="ECO:0000313" key="16">
    <source>
        <dbReference type="Proteomes" id="UP000095662"/>
    </source>
</evidence>
<evidence type="ECO:0000256" key="5">
    <source>
        <dbReference type="ARBA" id="ARBA00022741"/>
    </source>
</evidence>
<dbReference type="Pfam" id="PF21090">
    <property type="entry name" value="P-loop_SecA"/>
    <property type="match status" value="1"/>
</dbReference>
<feature type="binding site" evidence="11">
    <location>
        <position position="52"/>
    </location>
    <ligand>
        <name>ATP</name>
        <dbReference type="ChEBI" id="CHEBI:30616"/>
    </ligand>
</feature>
<feature type="binding site" evidence="11">
    <location>
        <position position="460"/>
    </location>
    <ligand>
        <name>ATP</name>
        <dbReference type="ChEBI" id="CHEBI:30616"/>
    </ligand>
</feature>
<dbReference type="GO" id="GO:0005524">
    <property type="term" value="F:ATP binding"/>
    <property type="evidence" value="ECO:0007669"/>
    <property type="project" value="UniProtKB-UniRule"/>
</dbReference>
<dbReference type="InterPro" id="IPR027417">
    <property type="entry name" value="P-loop_NTPase"/>
</dbReference>
<dbReference type="CDD" id="cd17928">
    <property type="entry name" value="DEXDc_SecA"/>
    <property type="match status" value="1"/>
</dbReference>
<feature type="region of interest" description="Disordered" evidence="12">
    <location>
        <begin position="732"/>
        <end position="766"/>
    </location>
</feature>
<dbReference type="FunFam" id="3.40.50.300:FF:000429">
    <property type="entry name" value="Preprotein translocase subunit SecA"/>
    <property type="match status" value="1"/>
</dbReference>
<keyword evidence="3 11" id="KW-0813">Transport</keyword>
<dbReference type="GO" id="GO:0031522">
    <property type="term" value="C:cell envelope Sec protein transport complex"/>
    <property type="evidence" value="ECO:0007669"/>
    <property type="project" value="TreeGrafter"/>
</dbReference>
<comment type="function">
    <text evidence="11">Part of the Sec protein translocase complex. Interacts with the SecYEG preprotein conducting channel. Has a central role in coupling the hydrolysis of ATP to the transfer of proteins into and across the cell membrane, serving as an ATP-driven molecular motor driving the stepwise translocation of polypeptide chains across the membrane.</text>
</comment>
<dbReference type="GO" id="GO:0005829">
    <property type="term" value="C:cytosol"/>
    <property type="evidence" value="ECO:0007669"/>
    <property type="project" value="TreeGrafter"/>
</dbReference>
<evidence type="ECO:0000256" key="4">
    <source>
        <dbReference type="ARBA" id="ARBA00022475"/>
    </source>
</evidence>
<dbReference type="InterPro" id="IPR000185">
    <property type="entry name" value="SecA"/>
</dbReference>
<keyword evidence="8 11" id="KW-1278">Translocase</keyword>
<comment type="subcellular location">
    <subcellularLocation>
        <location evidence="11">Cell membrane</location>
        <topology evidence="11">Peripheral membrane protein</topology>
        <orientation evidence="11">Cytoplasmic side</orientation>
    </subcellularLocation>
    <subcellularLocation>
        <location evidence="11">Cytoplasm</location>
    </subcellularLocation>
    <subcellularLocation>
        <location evidence="1">Membrane</location>
        <topology evidence="1">Peripheral membrane protein</topology>
    </subcellularLocation>
    <text evidence="11">Distribution is 50-50.</text>
</comment>
<dbReference type="SUPFAM" id="SSF81767">
    <property type="entry name" value="Pre-protein crosslinking domain of SecA"/>
    <property type="match status" value="1"/>
</dbReference>
<dbReference type="Pfam" id="PF07517">
    <property type="entry name" value="SecA_DEAD"/>
    <property type="match status" value="1"/>
</dbReference>
<feature type="domain" description="Helicase ATP-binding" evidence="13">
    <location>
        <begin position="54"/>
        <end position="215"/>
    </location>
</feature>
<dbReference type="InterPro" id="IPR011115">
    <property type="entry name" value="SecA_DEAD"/>
</dbReference>
<keyword evidence="9 11" id="KW-0811">Translocation</keyword>
<reference evidence="15 16" key="1">
    <citation type="submission" date="2015-09" db="EMBL/GenBank/DDBJ databases">
        <authorList>
            <consortium name="Pathogen Informatics"/>
        </authorList>
    </citation>
    <scope>NUCLEOTIDE SEQUENCE [LARGE SCALE GENOMIC DNA]</scope>
    <source>
        <strain evidence="15 16">2789STDY5834928</strain>
    </source>
</reference>
<evidence type="ECO:0000313" key="15">
    <source>
        <dbReference type="EMBL" id="CUQ85993.1"/>
    </source>
</evidence>
<keyword evidence="4 11" id="KW-1003">Cell membrane</keyword>
<dbReference type="InterPro" id="IPR011116">
    <property type="entry name" value="SecA_Wing/Scaffold"/>
</dbReference>
<dbReference type="PANTHER" id="PTHR30612:SF0">
    <property type="entry name" value="CHLOROPLAST PROTEIN-TRANSPORTING ATPASE"/>
    <property type="match status" value="1"/>
</dbReference>
<evidence type="ECO:0000256" key="7">
    <source>
        <dbReference type="ARBA" id="ARBA00022927"/>
    </source>
</evidence>
<dbReference type="HAMAP" id="MF_01382">
    <property type="entry name" value="SecA"/>
    <property type="match status" value="1"/>
</dbReference>
<evidence type="ECO:0000256" key="6">
    <source>
        <dbReference type="ARBA" id="ARBA00022840"/>
    </source>
</evidence>
<dbReference type="Pfam" id="PF01043">
    <property type="entry name" value="SecA_PP_bind"/>
    <property type="match status" value="1"/>
</dbReference>
<sequence length="776" mass="87377">MAETYISIEKIRSLAEVGTIDEFKDSTDMNEIFAACAIASREHLGLIPYDEQLTAAAELTKGRITEMKTGEGKTLCAAFAASYMAKNGHNVRILTFNDYLAKRDSEWMKPIYDALGISSACILHSTDIADKKELYKNQIVYITAREAGFDFLRDFVANTPEDCVQTDFDFCIADEADSMMIDEARVPLVIAGETAVKPDEKLPEVYEFVKDFDSSMYEINEELGTIYLTEKGEDKCEELITDGSGLYDEENNELLIRITDCLKACFLLKKDVDYIVKDGNIRIIDEFTGRAAENRRYPGSLQPAVELKEGITCTSRGVIMGVVPMQFYLRRYPLLSGMTGTAKSSEDEFWQLYDLKVTVIPTHTPCRRVDHPYEVYLTKAAKDNAIIDCIKTAHAKNQPVLVGTSSIELSEELSGRLAAEGITANVLNAKNDELEAEIIKEAGRPGTVTISANMSGRGVDIKLGGADESQKDEAVAAGGLLILGTFMSESERGDMQLRGRSGRQGDVGESRFIISLEDEIMTKYEIKKLIPKRHYPTAETGRPIDDKIVLREVDRIQRIAQGDTLELRKRLLKFTMIGEKHRDAVFGRRRAFLTGESEVDIWQNEFADDYSTAVQKFGEDKVNALQKRVILQVINEYWSDYLDYTSYLRDGIHLTRIGGKNPADEYNITCEEFFSGMEEQVIDTMGERLQTLLSLDNIDDFVINTPTELWTYTLNESGEELLKKSFIETALSEEEEESYYDNGDDSDSTDKDETEEQTDEKPIKKGFFAKLFGKKD</sequence>
<protein>
    <recommendedName>
        <fullName evidence="11">Protein translocase subunit SecA</fullName>
        <ecNumber evidence="11">7.4.2.8</ecNumber>
    </recommendedName>
</protein>
<evidence type="ECO:0000259" key="14">
    <source>
        <dbReference type="PROSITE" id="PS51196"/>
    </source>
</evidence>
<dbReference type="InterPro" id="IPR036670">
    <property type="entry name" value="SecA_X-link_sf"/>
</dbReference>
<dbReference type="PANTHER" id="PTHR30612">
    <property type="entry name" value="SECA INNER MEMBRANE COMPONENT OF SEC PROTEIN SECRETION SYSTEM"/>
    <property type="match status" value="1"/>
</dbReference>
<dbReference type="Gene3D" id="1.10.3060.10">
    <property type="entry name" value="Helical scaffold and wing domains of SecA"/>
    <property type="match status" value="1"/>
</dbReference>
<dbReference type="EC" id="7.4.2.8" evidence="11"/>
<dbReference type="InterPro" id="IPR014018">
    <property type="entry name" value="SecA_motor_DEAD"/>
</dbReference>
<keyword evidence="7 11" id="KW-0653">Protein transport</keyword>